<feature type="transmembrane region" description="Helical" evidence="1">
    <location>
        <begin position="199"/>
        <end position="223"/>
    </location>
</feature>
<feature type="transmembrane region" description="Helical" evidence="1">
    <location>
        <begin position="165"/>
        <end position="187"/>
    </location>
</feature>
<dbReference type="InterPro" id="IPR013694">
    <property type="entry name" value="VIT"/>
</dbReference>
<feature type="transmembrane region" description="Helical" evidence="1">
    <location>
        <begin position="84"/>
        <end position="102"/>
    </location>
</feature>
<accession>A0A0D0EEQ8</accession>
<sequence length="835" mass="95274">MNTTMKNKLDLFKNYTQKTGVTISLAVATFSTILLISSLSCKKMFFYNFDSIVIISLVIEFIYGASLSFMILRDKERYIHLTPFLILNWFIGCFCLNIFIPVFNDLPIWVYFATLAFCLSNFFIYRNSEDEYNISIPLFINGLSFTIILYFAIFLIPIIPVSFAAILALGMGFYGLVPAIVLIIHSLTIIRHLSHNRNYSLSFGAGFLIVLVGLTIFTIGLSLESNKIAKVNALNSFSSDSDLPNHIAISQNLKPNFFNEILLKKGIIYVPLHDIFRLGGFDSFGTKQFNERKTHNPFIAIAYLFCHDLDLSSDERINILKSNFDKRLETEEQLWSGEDLVTKSIKEDVKIYADARLAYTEITMQIASTKDSSLDKEAIYSFQLPEGSVATSLSLWVNGIERKGVLTTKEKAQAAYKQIVGVESRDPSLMQWKEGNKVVVRVFPINFKTPRTFKCGFTTPLQVEDNEMKYKSLSIKGPNISNAETISRIETVGNAKIKTTKDFELTKHYYINQSEGLDDWEAFVPLTKNTKSNSFAWKDKIYEIRDISKSVVPFKPSEIILDLNSSWTIKQIESFVNLNKKNVFVFLNGKKTAINKENLRAIELDFEDLQYSLLPLYKITPNSLIVTKCGSFSANFEELEDSDYLKKIKTETKQRNLKVINISSDINPFWQTAKEQKYVDYFQTSITDCLKLINQNQFILYKTEKNTVNIEPAHISITENLKTDSLKSKGPDHIYRMYAFGKVLEEQIKIQNETLANNQYVDLAKDANIVTPISSLIVLETDEDYKNNGIEKNVNTLGNASINNDGAVPEPHEWLLIIIGSTILFFYYRKSKQTI</sequence>
<dbReference type="Proteomes" id="UP000198302">
    <property type="component" value="Unassembled WGS sequence"/>
</dbReference>
<keyword evidence="1" id="KW-0812">Transmembrane</keyword>
<evidence type="ECO:0000313" key="6">
    <source>
        <dbReference type="Proteomes" id="UP000198302"/>
    </source>
</evidence>
<feature type="transmembrane region" description="Helical" evidence="1">
    <location>
        <begin position="108"/>
        <end position="126"/>
    </location>
</feature>
<feature type="transmembrane region" description="Helical" evidence="1">
    <location>
        <begin position="21"/>
        <end position="40"/>
    </location>
</feature>
<evidence type="ECO:0000313" key="3">
    <source>
        <dbReference type="EMBL" id="KIO52779.1"/>
    </source>
</evidence>
<evidence type="ECO:0000259" key="2">
    <source>
        <dbReference type="PROSITE" id="PS51468"/>
    </source>
</evidence>
<feature type="transmembrane region" description="Helical" evidence="1">
    <location>
        <begin position="138"/>
        <end position="159"/>
    </location>
</feature>
<comment type="caution">
    <text evidence="3">The sequence shown here is derived from an EMBL/GenBank/DDBJ whole genome shotgun (WGS) entry which is preliminary data.</text>
</comment>
<evidence type="ECO:0000256" key="1">
    <source>
        <dbReference type="SAM" id="Phobius"/>
    </source>
</evidence>
<name>A0A0D0EEQ8_9FLAO</name>
<reference evidence="3 5" key="1">
    <citation type="submission" date="2015-01" db="EMBL/GenBank/DDBJ databases">
        <title>Genome of Flavobacterium hibernum DSM 12611.</title>
        <authorList>
            <person name="Stropko S.J."/>
            <person name="Pipes S.E."/>
            <person name="Newman J.D."/>
        </authorList>
    </citation>
    <scope>NUCLEOTIDE SEQUENCE [LARGE SCALE GENOMIC DNA]</scope>
    <source>
        <strain evidence="3 5">DSM 12611</strain>
    </source>
</reference>
<protein>
    <recommendedName>
        <fullName evidence="2">VIT domain-containing protein</fullName>
    </recommendedName>
</protein>
<evidence type="ECO:0000313" key="4">
    <source>
        <dbReference type="EMBL" id="OXA84299.1"/>
    </source>
</evidence>
<reference evidence="4 6" key="2">
    <citation type="submission" date="2016-11" db="EMBL/GenBank/DDBJ databases">
        <title>Whole genomes of Flavobacteriaceae.</title>
        <authorList>
            <person name="Stine C."/>
            <person name="Li C."/>
            <person name="Tadesse D."/>
        </authorList>
    </citation>
    <scope>NUCLEOTIDE SEQUENCE [LARGE SCALE GENOMIC DNA]</scope>
    <source>
        <strain evidence="4 6">ATCC 51468</strain>
    </source>
</reference>
<dbReference type="OrthoDB" id="1801976at2"/>
<feature type="domain" description="VIT" evidence="2">
    <location>
        <begin position="328"/>
        <end position="459"/>
    </location>
</feature>
<keyword evidence="1" id="KW-0472">Membrane</keyword>
<dbReference type="NCBIfam" id="TIGR04477">
    <property type="entry name" value="sorted_by_XrtN"/>
    <property type="match status" value="1"/>
</dbReference>
<dbReference type="STRING" id="37752.IW18_09520"/>
<proteinExistence type="predicted"/>
<dbReference type="Pfam" id="PF08487">
    <property type="entry name" value="VIT"/>
    <property type="match status" value="1"/>
</dbReference>
<dbReference type="EMBL" id="MUGX01000033">
    <property type="protein sequence ID" value="OXA84299.1"/>
    <property type="molecule type" value="Genomic_DNA"/>
</dbReference>
<dbReference type="EMBL" id="JPRK01000008">
    <property type="protein sequence ID" value="KIO52779.1"/>
    <property type="molecule type" value="Genomic_DNA"/>
</dbReference>
<keyword evidence="1" id="KW-1133">Transmembrane helix</keyword>
<feature type="transmembrane region" description="Helical" evidence="1">
    <location>
        <begin position="52"/>
        <end position="72"/>
    </location>
</feature>
<gene>
    <name evidence="4" type="ORF">B0A73_20050</name>
    <name evidence="3" type="ORF">IW18_09520</name>
</gene>
<dbReference type="AlphaFoldDB" id="A0A0D0EEQ8"/>
<keyword evidence="6" id="KW-1185">Reference proteome</keyword>
<dbReference type="PROSITE" id="PS51468">
    <property type="entry name" value="VIT"/>
    <property type="match status" value="1"/>
</dbReference>
<dbReference type="Proteomes" id="UP000032061">
    <property type="component" value="Unassembled WGS sequence"/>
</dbReference>
<evidence type="ECO:0000313" key="5">
    <source>
        <dbReference type="Proteomes" id="UP000032061"/>
    </source>
</evidence>
<dbReference type="InterPro" id="IPR031005">
    <property type="entry name" value="Sorted_by_XrtN"/>
</dbReference>
<organism evidence="3 5">
    <name type="scientific">Flavobacterium hibernum</name>
    <dbReference type="NCBI Taxonomy" id="37752"/>
    <lineage>
        <taxon>Bacteria</taxon>
        <taxon>Pseudomonadati</taxon>
        <taxon>Bacteroidota</taxon>
        <taxon>Flavobacteriia</taxon>
        <taxon>Flavobacteriales</taxon>
        <taxon>Flavobacteriaceae</taxon>
        <taxon>Flavobacterium</taxon>
    </lineage>
</organism>